<dbReference type="InterPro" id="IPR027417">
    <property type="entry name" value="P-loop_NTPase"/>
</dbReference>
<dbReference type="EMBL" id="CP157353">
    <property type="protein sequence ID" value="XBM04389.1"/>
    <property type="molecule type" value="Genomic_DNA"/>
</dbReference>
<proteinExistence type="predicted"/>
<evidence type="ECO:0008006" key="2">
    <source>
        <dbReference type="Google" id="ProtNLM"/>
    </source>
</evidence>
<dbReference type="AlphaFoldDB" id="A0AAU7FKF0"/>
<gene>
    <name evidence="1" type="ORF">ABG082_01095</name>
</gene>
<accession>A0AAU7FKF0</accession>
<sequence>MNIKNLFMNEKDLSVSSIRKELTGMKNSQPPQSPTFIINQQMVKEKITQKLLDCDSGWNFSHIVLTGRVGGGKTHFLNWIESRLTYLGNYYTVKFQVQETNVVKYSFVRMVVSKLFQIYFSDFTSCFKQLAEDITINESQDRDTDISIISERLGVSSNLATLLYTIYKGENKSSAAMRVLGASHGRTEINKLGIRELNNTDYIKIIHFFIKRKKKEGFLLILLDEFEHAFSALTTAARRNFYISYKEFIDKVVNFEPPSVALITSVTEQYKGNLKEAVSKGEIALWTRLEHHVLELSEFNPSDVDEFEELFHELAIRYKKGYEYDVGLEYAKEMKKQFFAYLGDTTQAISYRDAISNMLKIMDDLRLKGMNLSDFQKEKQNSANLREDSNFIDIETPPNVKTDEERILDEVRAQWQKAHHNQRPGLIKSSLEKVFLDLNYQIVRFKTEFGVEELASVLYIRRKIDEKLIYIATATNPKSLGNKFQKCLSFKDELLEFGKESEFTTVFVYQKEAETETVLNYFRNHPDIINVPLEQNELLNLLAYSNANTDALKNKLLTKFNRFVSNFS</sequence>
<dbReference type="SUPFAM" id="SSF52540">
    <property type="entry name" value="P-loop containing nucleoside triphosphate hydrolases"/>
    <property type="match status" value="1"/>
</dbReference>
<organism evidence="1">
    <name type="scientific">Bacillus sp. BS1807G30</name>
    <dbReference type="NCBI Taxonomy" id="3153756"/>
    <lineage>
        <taxon>Bacteria</taxon>
        <taxon>Bacillati</taxon>
        <taxon>Bacillota</taxon>
        <taxon>Bacilli</taxon>
        <taxon>Bacillales</taxon>
        <taxon>Bacillaceae</taxon>
        <taxon>Bacillus</taxon>
    </lineage>
</organism>
<protein>
    <recommendedName>
        <fullName evidence="2">KAP NTPase domain-containing protein</fullName>
    </recommendedName>
</protein>
<reference evidence="1" key="1">
    <citation type="submission" date="2024-05" db="EMBL/GenBank/DDBJ databases">
        <authorList>
            <person name="Liu Z."/>
        </authorList>
    </citation>
    <scope>NUCLEOTIDE SEQUENCE</scope>
    <source>
        <strain evidence="1">BS1807G30</strain>
    </source>
</reference>
<evidence type="ECO:0000313" key="1">
    <source>
        <dbReference type="EMBL" id="XBM04389.1"/>
    </source>
</evidence>
<dbReference type="RefSeq" id="WP_348936430.1">
    <property type="nucleotide sequence ID" value="NZ_CP157353.1"/>
</dbReference>
<name>A0AAU7FKF0_9BACI</name>